<dbReference type="Gene3D" id="3.40.430.10">
    <property type="entry name" value="Dihydrofolate Reductase, subunit A"/>
    <property type="match status" value="1"/>
</dbReference>
<proteinExistence type="predicted"/>
<dbReference type="InterPro" id="IPR024072">
    <property type="entry name" value="DHFR-like_dom_sf"/>
</dbReference>
<feature type="domain" description="Bacterial bifunctional deaminase-reductase C-terminal" evidence="1">
    <location>
        <begin position="4"/>
        <end position="176"/>
    </location>
</feature>
<dbReference type="Pfam" id="PF01872">
    <property type="entry name" value="RibD_C"/>
    <property type="match status" value="1"/>
</dbReference>
<protein>
    <recommendedName>
        <fullName evidence="1">Bacterial bifunctional deaminase-reductase C-terminal domain-containing protein</fullName>
    </recommendedName>
</protein>
<dbReference type="Proteomes" id="UP001500221">
    <property type="component" value="Unassembled WGS sequence"/>
</dbReference>
<evidence type="ECO:0000313" key="3">
    <source>
        <dbReference type="Proteomes" id="UP001500221"/>
    </source>
</evidence>
<dbReference type="SUPFAM" id="SSF53597">
    <property type="entry name" value="Dihydrofolate reductase-like"/>
    <property type="match status" value="1"/>
</dbReference>
<gene>
    <name evidence="2" type="ORF">GCM10023340_43780</name>
</gene>
<sequence length="193" mass="20472">MGDIVISLAISADGYASGPGDDLSVMPFDRAFNLHNAALVGRAAALLLGAITFRQMLGYWPHQRDAADPSERAIAQRYADGLPVSVVSDSLGPDDTGVWRDQTTVVPRDDVRTEVERLRGLDGDVVVFGSTTLVRHLLREGLADVVHLLVGAGLVAGDRPALADTAATALRLQDVRRFDGADSVLLSYAVVPA</sequence>
<dbReference type="RefSeq" id="WP_345464076.1">
    <property type="nucleotide sequence ID" value="NZ_BAABKG010000007.1"/>
</dbReference>
<evidence type="ECO:0000259" key="1">
    <source>
        <dbReference type="Pfam" id="PF01872"/>
    </source>
</evidence>
<accession>A0ABP9QAA9</accession>
<keyword evidence="3" id="KW-1185">Reference proteome</keyword>
<evidence type="ECO:0000313" key="2">
    <source>
        <dbReference type="EMBL" id="GAA5156309.1"/>
    </source>
</evidence>
<comment type="caution">
    <text evidence="2">The sequence shown here is derived from an EMBL/GenBank/DDBJ whole genome shotgun (WGS) entry which is preliminary data.</text>
</comment>
<dbReference type="InterPro" id="IPR002734">
    <property type="entry name" value="RibDG_C"/>
</dbReference>
<dbReference type="EMBL" id="BAABKG010000007">
    <property type="protein sequence ID" value="GAA5156309.1"/>
    <property type="molecule type" value="Genomic_DNA"/>
</dbReference>
<organism evidence="2 3">
    <name type="scientific">Nocardioides marinquilinus</name>
    <dbReference type="NCBI Taxonomy" id="1210400"/>
    <lineage>
        <taxon>Bacteria</taxon>
        <taxon>Bacillati</taxon>
        <taxon>Actinomycetota</taxon>
        <taxon>Actinomycetes</taxon>
        <taxon>Propionibacteriales</taxon>
        <taxon>Nocardioidaceae</taxon>
        <taxon>Nocardioides</taxon>
    </lineage>
</organism>
<reference evidence="3" key="1">
    <citation type="journal article" date="2019" name="Int. J. Syst. Evol. Microbiol.">
        <title>The Global Catalogue of Microorganisms (GCM) 10K type strain sequencing project: providing services to taxonomists for standard genome sequencing and annotation.</title>
        <authorList>
            <consortium name="The Broad Institute Genomics Platform"/>
            <consortium name="The Broad Institute Genome Sequencing Center for Infectious Disease"/>
            <person name="Wu L."/>
            <person name="Ma J."/>
        </authorList>
    </citation>
    <scope>NUCLEOTIDE SEQUENCE [LARGE SCALE GENOMIC DNA]</scope>
    <source>
        <strain evidence="3">JCM 18459</strain>
    </source>
</reference>
<name>A0ABP9QAA9_9ACTN</name>